<dbReference type="STRING" id="49186.SAMN05421647_101343"/>
<dbReference type="AlphaFoldDB" id="A0A1N6NI92"/>
<keyword evidence="1" id="KW-0698">rRNA processing</keyword>
<comment type="function">
    <text evidence="1">Specifically methylates the guanosine in position 1516 of 16S rRNA.</text>
</comment>
<keyword evidence="1 2" id="KW-0808">Transferase</keyword>
<comment type="catalytic activity">
    <reaction evidence="1">
        <text>guanosine(1516) in 16S rRNA + S-adenosyl-L-methionine = N(2)-methylguanosine(1516) in 16S rRNA + S-adenosyl-L-homocysteine + H(+)</text>
        <dbReference type="Rhea" id="RHEA:43220"/>
        <dbReference type="Rhea" id="RHEA-COMP:10412"/>
        <dbReference type="Rhea" id="RHEA-COMP:10413"/>
        <dbReference type="ChEBI" id="CHEBI:15378"/>
        <dbReference type="ChEBI" id="CHEBI:57856"/>
        <dbReference type="ChEBI" id="CHEBI:59789"/>
        <dbReference type="ChEBI" id="CHEBI:74269"/>
        <dbReference type="ChEBI" id="CHEBI:74481"/>
        <dbReference type="EC" id="2.1.1.242"/>
    </reaction>
</comment>
<feature type="binding site" evidence="1">
    <location>
        <begin position="109"/>
        <end position="110"/>
    </location>
    <ligand>
        <name>S-adenosyl-L-methionine</name>
        <dbReference type="ChEBI" id="CHEBI:59789"/>
    </ligand>
</feature>
<dbReference type="PANTHER" id="PTHR36112">
    <property type="entry name" value="RIBOSOMAL RNA SMALL SUBUNIT METHYLTRANSFERASE J"/>
    <property type="match status" value="1"/>
</dbReference>
<feature type="binding site" evidence="1">
    <location>
        <begin position="125"/>
        <end position="126"/>
    </location>
    <ligand>
        <name>S-adenosyl-L-methionine</name>
        <dbReference type="ChEBI" id="CHEBI:59789"/>
    </ligand>
</feature>
<keyword evidence="3" id="KW-1185">Reference proteome</keyword>
<protein>
    <recommendedName>
        <fullName evidence="1">Ribosomal RNA small subunit methyltransferase J</fullName>
        <ecNumber evidence="1">2.1.1.242</ecNumber>
    </recommendedName>
    <alternativeName>
        <fullName evidence="1">16S rRNA m2G1516 methyltransferase</fullName>
    </alternativeName>
    <alternativeName>
        <fullName evidence="1">rRNA (guanine-N(2)-)-methyltransferase</fullName>
    </alternativeName>
</protein>
<comment type="subcellular location">
    <subcellularLocation>
        <location evidence="1">Cytoplasm</location>
    </subcellularLocation>
</comment>
<dbReference type="GO" id="GO:0008990">
    <property type="term" value="F:rRNA (guanine-N2-)-methyltransferase activity"/>
    <property type="evidence" value="ECO:0007669"/>
    <property type="project" value="UniProtKB-UniRule"/>
</dbReference>
<dbReference type="GO" id="GO:0005737">
    <property type="term" value="C:cytoplasm"/>
    <property type="evidence" value="ECO:0007669"/>
    <property type="project" value="UniProtKB-SubCell"/>
</dbReference>
<dbReference type="InterPro" id="IPR007536">
    <property type="entry name" value="16SrRNA_methylTrfase_J"/>
</dbReference>
<dbReference type="CDD" id="cd02440">
    <property type="entry name" value="AdoMet_MTases"/>
    <property type="match status" value="1"/>
</dbReference>
<gene>
    <name evidence="1" type="primary">rsmJ</name>
    <name evidence="2" type="ORF">SAMN05421647_101343</name>
</gene>
<dbReference type="EMBL" id="FTMN01000001">
    <property type="protein sequence ID" value="SIP91838.1"/>
    <property type="molecule type" value="Genomic_DNA"/>
</dbReference>
<sequence length="260" mass="28160">MSLAVGWCQDEDRERAEQLAQRLALSLVAQPDLDQAEPWAQILYVCDGRLSLCVTGRKRPGPIRADFVTGAVAHRRQFGGGTGQLIAKACGIRKGIRPRVLDATAGLGRDAFVLATLGCRVQMIERSPVVHALLENGLEEAHACGELDEILAGMELLHGDASELLATLAPVPDVIYLDPMYPHTDKKAQVKKEMLAFRTLVGEDADDASLLQAALAVEPCRVVVKRPRKAPAIDGPAPNHQVIGKSSRYDIYTFRALPNG</sequence>
<comment type="caution">
    <text evidence="1">Lacks conserved residue(s) required for the propagation of feature annotation.</text>
</comment>
<comment type="similarity">
    <text evidence="1">Belongs to the methyltransferase superfamily. RsmJ family.</text>
</comment>
<dbReference type="eggNOG" id="COG0742">
    <property type="taxonomic scope" value="Bacteria"/>
</dbReference>
<dbReference type="Pfam" id="PF04445">
    <property type="entry name" value="SAM_MT"/>
    <property type="match status" value="1"/>
</dbReference>
<dbReference type="SUPFAM" id="SSF53335">
    <property type="entry name" value="S-adenosyl-L-methionine-dependent methyltransferases"/>
    <property type="match status" value="1"/>
</dbReference>
<dbReference type="Gene3D" id="3.40.50.150">
    <property type="entry name" value="Vaccinia Virus protein VP39"/>
    <property type="match status" value="1"/>
</dbReference>
<dbReference type="EC" id="2.1.1.242" evidence="1"/>
<proteinExistence type="inferred from homology"/>
<reference evidence="2 3" key="1">
    <citation type="submission" date="2017-01" db="EMBL/GenBank/DDBJ databases">
        <authorList>
            <person name="Mah S.A."/>
            <person name="Swanson W.J."/>
            <person name="Moy G.W."/>
            <person name="Vacquier V.D."/>
        </authorList>
    </citation>
    <scope>NUCLEOTIDE SEQUENCE [LARGE SCALE GENOMIC DNA]</scope>
    <source>
        <strain evidence="2 3">DSM 7027</strain>
    </source>
</reference>
<keyword evidence="1" id="KW-0949">S-adenosyl-L-methionine</keyword>
<dbReference type="Proteomes" id="UP000186895">
    <property type="component" value="Unassembled WGS sequence"/>
</dbReference>
<feature type="binding site" evidence="1">
    <location>
        <position position="178"/>
    </location>
    <ligand>
        <name>S-adenosyl-L-methionine</name>
        <dbReference type="ChEBI" id="CHEBI:59789"/>
    </ligand>
</feature>
<accession>A0A1N6NI92</accession>
<dbReference type="RefSeq" id="WP_076460305.1">
    <property type="nucleotide sequence ID" value="NZ_FTMN01000001.1"/>
</dbReference>
<dbReference type="InterPro" id="IPR029063">
    <property type="entry name" value="SAM-dependent_MTases_sf"/>
</dbReference>
<dbReference type="PANTHER" id="PTHR36112:SF1">
    <property type="entry name" value="RIBOSOMAL RNA SMALL SUBUNIT METHYLTRANSFERASE J"/>
    <property type="match status" value="1"/>
</dbReference>
<evidence type="ECO:0000313" key="3">
    <source>
        <dbReference type="Proteomes" id="UP000186895"/>
    </source>
</evidence>
<name>A0A1N6NI92_9GAMM</name>
<evidence type="ECO:0000313" key="2">
    <source>
        <dbReference type="EMBL" id="SIP91838.1"/>
    </source>
</evidence>
<keyword evidence="1 2" id="KW-0489">Methyltransferase</keyword>
<keyword evidence="1" id="KW-0963">Cytoplasm</keyword>
<organism evidence="2 3">
    <name type="scientific">Marinobacterium stanieri</name>
    <dbReference type="NCBI Taxonomy" id="49186"/>
    <lineage>
        <taxon>Bacteria</taxon>
        <taxon>Pseudomonadati</taxon>
        <taxon>Pseudomonadota</taxon>
        <taxon>Gammaproteobacteria</taxon>
        <taxon>Oceanospirillales</taxon>
        <taxon>Oceanospirillaceae</taxon>
        <taxon>Marinobacterium</taxon>
    </lineage>
</organism>
<dbReference type="HAMAP" id="MF_01523">
    <property type="entry name" value="16SrRNA_methyltr_J"/>
    <property type="match status" value="1"/>
</dbReference>
<evidence type="ECO:0000256" key="1">
    <source>
        <dbReference type="HAMAP-Rule" id="MF_01523"/>
    </source>
</evidence>